<proteinExistence type="predicted"/>
<dbReference type="EMBL" id="BK032647">
    <property type="protein sequence ID" value="DAF53099.1"/>
    <property type="molecule type" value="Genomic_DNA"/>
</dbReference>
<protein>
    <submittedName>
        <fullName evidence="1">Tail protein</fullName>
    </submittedName>
</protein>
<organism evidence="1">
    <name type="scientific">Siphoviridae sp. ctLdn10</name>
    <dbReference type="NCBI Taxonomy" id="2827847"/>
    <lineage>
        <taxon>Viruses</taxon>
        <taxon>Duplodnaviria</taxon>
        <taxon>Heunggongvirae</taxon>
        <taxon>Uroviricota</taxon>
        <taxon>Caudoviricetes</taxon>
    </lineage>
</organism>
<accession>A0A8S5SQL3</accession>
<name>A0A8S5SQL3_9CAUD</name>
<reference evidence="1" key="1">
    <citation type="journal article" date="2021" name="Proc. Natl. Acad. Sci. U.S.A.">
        <title>A Catalog of Tens of Thousands of Viruses from Human Metagenomes Reveals Hidden Associations with Chronic Diseases.</title>
        <authorList>
            <person name="Tisza M.J."/>
            <person name="Buck C.B."/>
        </authorList>
    </citation>
    <scope>NUCLEOTIDE SEQUENCE</scope>
    <source>
        <strain evidence="1">CtLdn10</strain>
    </source>
</reference>
<evidence type="ECO:0000313" key="1">
    <source>
        <dbReference type="EMBL" id="DAF53099.1"/>
    </source>
</evidence>
<sequence length="933" mass="104036">MTINSSSNYWISPTALTITLNANGDKDYIQANVAGGAMIMCYMPGIDGLGFDNGHNYQRWQLVANPTYFNSETEKYVYVAIPRTRKADNDVALVVFPSEKIDVYGKNTAEEQLGSADYYYIYLQGIISASVVNGEEHERVWTAHIETGTLSSDEALTAGGDNTWWRLNIVDQTVSFLKEVLSATIRDLTSTFVRVTNLVFPSGTITGIANKNTPHDSQMDIVTPEFLFGNTDARFVRRDIDDKLNNLLTFLQGIHFGEDFQQSLSGAGIYKDDKGQWHIEGDILHARRKLSAEVVELMKSSHIKGKVINSPGGFVISRVERHAEEHFYRCFFLQKDADGRQVSNTMGLDDLALCETFNLVGDGGEMANHYWHRRVVGIGKDHVDIADNTNAADYASGSDIPQEGDEVATLGNFTNKERQSAIIQSAAGTGAPYLKILRGIDSFVLPRPVFLFDNERFEIRIENPQSTGEYVRLEDYLGGLQGSLDAVRTQTDKQLVIWFGDAVPNETNAPANTWTEAEKEMHLHDIYYNRSVAQTGGGRAYSWEKDGDNTYSWHEITDADVLKSLEAAKQAQTTADGKCRVFVRDTPVPPYDKGDQWAKATHGTNYKDDLLVCVRPKTSNETFDIEDWAPAQKYTTTMFDAQLKVGDKSIDAYVRDLVTGLERVGFHLDGENSLMKLIAERVGFYGTDGKEYIKVGRDKRGIPYFIFMDEDGVTPAFNLGYKGLQDIINEAGTQHWTRVMIYASPDGKLGLTPGTTIAAENIWRGEGKKRKKKTEGGVDDPDDTMKVEPDDGYELVVAYMYHAAYIVQENGVKKYIYGEYDKMLFTTSELHSLSDRIPTGEPLAKANIISPSGSWYVGDGVPVNASRTAREYPLYFVRPTEQGGKIIAQRRLKLSSSLFFDTNKDLSVFGQIEGEEGAYTDKIKMPGVPSPSE</sequence>